<accession>A3ABA2</accession>
<evidence type="ECO:0000256" key="1">
    <source>
        <dbReference type="SAM" id="MobiDB-lite"/>
    </source>
</evidence>
<protein>
    <submittedName>
        <fullName evidence="2">Uncharacterized protein</fullName>
    </submittedName>
</protein>
<feature type="region of interest" description="Disordered" evidence="1">
    <location>
        <begin position="1"/>
        <end position="23"/>
    </location>
</feature>
<feature type="compositionally biased region" description="Basic residues" evidence="1">
    <location>
        <begin position="80"/>
        <end position="91"/>
    </location>
</feature>
<feature type="region of interest" description="Disordered" evidence="1">
    <location>
        <begin position="40"/>
        <end position="155"/>
    </location>
</feature>
<dbReference type="GO" id="GO:0070300">
    <property type="term" value="F:phosphatidic acid binding"/>
    <property type="evidence" value="ECO:0007669"/>
    <property type="project" value="InterPro"/>
</dbReference>
<gene>
    <name evidence="2" type="ORF">OsJ_08352</name>
</gene>
<reference evidence="2" key="2">
    <citation type="submission" date="2008-12" db="EMBL/GenBank/DDBJ databases">
        <title>Improved gene annotation of the rice (Oryza sativa) genomes.</title>
        <authorList>
            <person name="Wang J."/>
            <person name="Li R."/>
            <person name="Fan W."/>
            <person name="Huang Q."/>
            <person name="Zhang J."/>
            <person name="Zhou Y."/>
            <person name="Hu Y."/>
            <person name="Zi S."/>
            <person name="Li J."/>
            <person name="Ni P."/>
            <person name="Zheng H."/>
            <person name="Zhang Y."/>
            <person name="Zhao M."/>
            <person name="Hao Q."/>
            <person name="McDermott J."/>
            <person name="Samudrala R."/>
            <person name="Kristiansen K."/>
            <person name="Wong G.K.-S."/>
        </authorList>
    </citation>
    <scope>NUCLEOTIDE SEQUENCE</scope>
</reference>
<reference evidence="2" key="1">
    <citation type="journal article" date="2005" name="PLoS Biol.">
        <title>The genomes of Oryza sativa: a history of duplications.</title>
        <authorList>
            <person name="Yu J."/>
            <person name="Wang J."/>
            <person name="Lin W."/>
            <person name="Li S."/>
            <person name="Li H."/>
            <person name="Zhou J."/>
            <person name="Ni P."/>
            <person name="Dong W."/>
            <person name="Hu S."/>
            <person name="Zeng C."/>
            <person name="Zhang J."/>
            <person name="Zhang Y."/>
            <person name="Li R."/>
            <person name="Xu Z."/>
            <person name="Li S."/>
            <person name="Li X."/>
            <person name="Zheng H."/>
            <person name="Cong L."/>
            <person name="Lin L."/>
            <person name="Yin J."/>
            <person name="Geng J."/>
            <person name="Li G."/>
            <person name="Shi J."/>
            <person name="Liu J."/>
            <person name="Lv H."/>
            <person name="Li J."/>
            <person name="Wang J."/>
            <person name="Deng Y."/>
            <person name="Ran L."/>
            <person name="Shi X."/>
            <person name="Wang X."/>
            <person name="Wu Q."/>
            <person name="Li C."/>
            <person name="Ren X."/>
            <person name="Wang J."/>
            <person name="Wang X."/>
            <person name="Li D."/>
            <person name="Liu D."/>
            <person name="Zhang X."/>
            <person name="Ji Z."/>
            <person name="Zhao W."/>
            <person name="Sun Y."/>
            <person name="Zhang Z."/>
            <person name="Bao J."/>
            <person name="Han Y."/>
            <person name="Dong L."/>
            <person name="Ji J."/>
            <person name="Chen P."/>
            <person name="Wu S."/>
            <person name="Liu J."/>
            <person name="Xiao Y."/>
            <person name="Bu D."/>
            <person name="Tan J."/>
            <person name="Yang L."/>
            <person name="Ye C."/>
            <person name="Zhang J."/>
            <person name="Xu J."/>
            <person name="Zhou Y."/>
            <person name="Yu Y."/>
            <person name="Zhang B."/>
            <person name="Zhuang S."/>
            <person name="Wei H."/>
            <person name="Liu B."/>
            <person name="Lei M."/>
            <person name="Yu H."/>
            <person name="Li Y."/>
            <person name="Xu H."/>
            <person name="Wei S."/>
            <person name="He X."/>
            <person name="Fang L."/>
            <person name="Zhang Z."/>
            <person name="Zhang Y."/>
            <person name="Huang X."/>
            <person name="Su Z."/>
            <person name="Tong W."/>
            <person name="Li J."/>
            <person name="Tong Z."/>
            <person name="Li S."/>
            <person name="Ye J."/>
            <person name="Wang L."/>
            <person name="Fang L."/>
            <person name="Lei T."/>
            <person name="Chen C."/>
            <person name="Chen H."/>
            <person name="Xu Z."/>
            <person name="Li H."/>
            <person name="Huang H."/>
            <person name="Zhang F."/>
            <person name="Xu H."/>
            <person name="Li N."/>
            <person name="Zhao C."/>
            <person name="Li S."/>
            <person name="Dong L."/>
            <person name="Huang Y."/>
            <person name="Li L."/>
            <person name="Xi Y."/>
            <person name="Qi Q."/>
            <person name="Li W."/>
            <person name="Zhang B."/>
            <person name="Hu W."/>
            <person name="Zhang Y."/>
            <person name="Tian X."/>
            <person name="Jiao Y."/>
            <person name="Liang X."/>
            <person name="Jin J."/>
            <person name="Gao L."/>
            <person name="Zheng W."/>
            <person name="Hao B."/>
            <person name="Liu S."/>
            <person name="Wang W."/>
            <person name="Yuan L."/>
            <person name="Cao M."/>
            <person name="McDermott J."/>
            <person name="Samudrala R."/>
            <person name="Wang J."/>
            <person name="Wong G.K."/>
            <person name="Yang H."/>
        </authorList>
    </citation>
    <scope>NUCLEOTIDE SEQUENCE [LARGE SCALE GENOMIC DNA]</scope>
</reference>
<dbReference type="AlphaFoldDB" id="A3ABA2"/>
<dbReference type="InterPro" id="IPR038943">
    <property type="entry name" value="PLDrp1-like"/>
</dbReference>
<dbReference type="PANTHER" id="PTHR33971">
    <property type="entry name" value="OS06G0232000 PROTEIN"/>
    <property type="match status" value="1"/>
</dbReference>
<proteinExistence type="predicted"/>
<dbReference type="Proteomes" id="UP000007752">
    <property type="component" value="Chromosome 2"/>
</dbReference>
<feature type="compositionally biased region" description="Basic and acidic residues" evidence="1">
    <location>
        <begin position="137"/>
        <end position="155"/>
    </location>
</feature>
<dbReference type="PANTHER" id="PTHR33971:SF1">
    <property type="entry name" value="OS02G0743600 PROTEIN"/>
    <property type="match status" value="1"/>
</dbReference>
<name>A3ABA2_ORYSJ</name>
<dbReference type="EMBL" id="CM000139">
    <property type="protein sequence ID" value="EAZ24591.1"/>
    <property type="molecule type" value="Genomic_DNA"/>
</dbReference>
<evidence type="ECO:0000313" key="2">
    <source>
        <dbReference type="EMBL" id="EAZ24591.1"/>
    </source>
</evidence>
<organism evidence="2">
    <name type="scientific">Oryza sativa subsp. japonica</name>
    <name type="common">Rice</name>
    <dbReference type="NCBI Taxonomy" id="39947"/>
    <lineage>
        <taxon>Eukaryota</taxon>
        <taxon>Viridiplantae</taxon>
        <taxon>Streptophyta</taxon>
        <taxon>Embryophyta</taxon>
        <taxon>Tracheophyta</taxon>
        <taxon>Spermatophyta</taxon>
        <taxon>Magnoliopsida</taxon>
        <taxon>Liliopsida</taxon>
        <taxon>Poales</taxon>
        <taxon>Poaceae</taxon>
        <taxon>BOP clade</taxon>
        <taxon>Oryzoideae</taxon>
        <taxon>Oryzeae</taxon>
        <taxon>Oryzinae</taxon>
        <taxon>Oryza</taxon>
        <taxon>Oryza sativa</taxon>
    </lineage>
</organism>
<sequence length="155" mass="17706">MASVFWGSGHPADEVADFDEYDPTPYGGGYDIALTFGRALPPSDEICHPISTASSSSSSYDRPQQGRRPLAEETHFSAGHGRRPGRRRGDARRRGGDDDDGSGDERKPRYKKHDDDDDGERKPRYKKRDDDDDDSDGERKQRYEKNNRRRHDYDD</sequence>